<sequence length="90" mass="10414">MNYLYLFLTLFSSYSVGRVSHILGGHLNTPHHWIYGVIALIVGIIYRNTAWGYYLISFGIGFIISDFKDMIDLKFFGVDDVEIKKFWGID</sequence>
<protein>
    <submittedName>
        <fullName evidence="2">Uncharacterized protein</fullName>
    </submittedName>
</protein>
<keyword evidence="1" id="KW-1133">Transmembrane helix</keyword>
<evidence type="ECO:0000256" key="1">
    <source>
        <dbReference type="SAM" id="Phobius"/>
    </source>
</evidence>
<keyword evidence="1" id="KW-0472">Membrane</keyword>
<evidence type="ECO:0000313" key="2">
    <source>
        <dbReference type="EMBL" id="OQA52888.1"/>
    </source>
</evidence>
<organism evidence="2">
    <name type="scientific">candidate division WS2 bacterium ADurb.Bin280</name>
    <dbReference type="NCBI Taxonomy" id="1852829"/>
    <lineage>
        <taxon>Bacteria</taxon>
        <taxon>candidate division WS2</taxon>
    </lineage>
</organism>
<dbReference type="EMBL" id="MWBO01000018">
    <property type="protein sequence ID" value="OQA52888.1"/>
    <property type="molecule type" value="Genomic_DNA"/>
</dbReference>
<reference evidence="2" key="1">
    <citation type="submission" date="2017-02" db="EMBL/GenBank/DDBJ databases">
        <title>Delving into the versatile metabolic prowess of the omnipresent phylum Bacteroidetes.</title>
        <authorList>
            <person name="Nobu M.K."/>
            <person name="Mei R."/>
            <person name="Narihiro T."/>
            <person name="Kuroda K."/>
            <person name="Liu W.-T."/>
        </authorList>
    </citation>
    <scope>NUCLEOTIDE SEQUENCE</scope>
    <source>
        <strain evidence="2">ADurb.Bin280</strain>
    </source>
</reference>
<dbReference type="Proteomes" id="UP000485367">
    <property type="component" value="Unassembled WGS sequence"/>
</dbReference>
<keyword evidence="1" id="KW-0812">Transmembrane</keyword>
<name>A0A1V5SEG0_9BACT</name>
<accession>A0A1V5SEG0</accession>
<dbReference type="AlphaFoldDB" id="A0A1V5SEG0"/>
<feature type="transmembrane region" description="Helical" evidence="1">
    <location>
        <begin position="33"/>
        <end position="64"/>
    </location>
</feature>
<gene>
    <name evidence="2" type="ORF">BWY43_00309</name>
</gene>
<proteinExistence type="predicted"/>
<comment type="caution">
    <text evidence="2">The sequence shown here is derived from an EMBL/GenBank/DDBJ whole genome shotgun (WGS) entry which is preliminary data.</text>
</comment>